<organism evidence="7 8">
    <name type="scientific">Scyliorhinus torazame</name>
    <name type="common">Cloudy catshark</name>
    <name type="synonym">Catulus torazame</name>
    <dbReference type="NCBI Taxonomy" id="75743"/>
    <lineage>
        <taxon>Eukaryota</taxon>
        <taxon>Metazoa</taxon>
        <taxon>Chordata</taxon>
        <taxon>Craniata</taxon>
        <taxon>Vertebrata</taxon>
        <taxon>Chondrichthyes</taxon>
        <taxon>Elasmobranchii</taxon>
        <taxon>Galeomorphii</taxon>
        <taxon>Galeoidea</taxon>
        <taxon>Carcharhiniformes</taxon>
        <taxon>Scyliorhinidae</taxon>
        <taxon>Scyliorhinus</taxon>
    </lineage>
</organism>
<keyword evidence="4" id="KW-1015">Disulfide bond</keyword>
<dbReference type="PANTHER" id="PTHR24252">
    <property type="entry name" value="ACROSIN-RELATED"/>
    <property type="match status" value="1"/>
</dbReference>
<protein>
    <recommendedName>
        <fullName evidence="6">Peptidase S1 domain-containing protein</fullName>
    </recommendedName>
</protein>
<dbReference type="InterPro" id="IPR015352">
    <property type="entry name" value="Hepsin-SRCR_dom"/>
</dbReference>
<dbReference type="FunFam" id="2.40.10.10:FF:000118">
    <property type="entry name" value="Chymotrypsinogen A"/>
    <property type="match status" value="1"/>
</dbReference>
<dbReference type="InterPro" id="IPR043504">
    <property type="entry name" value="Peptidase_S1_PA_chymotrypsin"/>
</dbReference>
<dbReference type="SUPFAM" id="SSF56487">
    <property type="entry name" value="SRCR-like"/>
    <property type="match status" value="1"/>
</dbReference>
<name>A0A401QAF0_SCYTO</name>
<dbReference type="AlphaFoldDB" id="A0A401QAF0"/>
<keyword evidence="5" id="KW-0325">Glycoprotein</keyword>
<proteinExistence type="predicted"/>
<feature type="domain" description="Peptidase S1" evidence="6">
    <location>
        <begin position="144"/>
        <end position="286"/>
    </location>
</feature>
<dbReference type="GO" id="GO:0006508">
    <property type="term" value="P:proteolysis"/>
    <property type="evidence" value="ECO:0007669"/>
    <property type="project" value="UniProtKB-KW"/>
</dbReference>
<dbReference type="GO" id="GO:0070008">
    <property type="term" value="F:serine-type exopeptidase activity"/>
    <property type="evidence" value="ECO:0007669"/>
    <property type="project" value="InterPro"/>
</dbReference>
<dbReference type="InterPro" id="IPR001254">
    <property type="entry name" value="Trypsin_dom"/>
</dbReference>
<evidence type="ECO:0000256" key="1">
    <source>
        <dbReference type="ARBA" id="ARBA00022670"/>
    </source>
</evidence>
<accession>A0A401QAF0</accession>
<evidence type="ECO:0000256" key="2">
    <source>
        <dbReference type="ARBA" id="ARBA00022801"/>
    </source>
</evidence>
<dbReference type="Gene3D" id="3.10.250.10">
    <property type="entry name" value="SRCR-like domain"/>
    <property type="match status" value="1"/>
</dbReference>
<keyword evidence="2" id="KW-0378">Hydrolase</keyword>
<gene>
    <name evidence="7" type="ORF">scyTo_0021982</name>
</gene>
<dbReference type="InterPro" id="IPR036772">
    <property type="entry name" value="SRCR-like_dom_sf"/>
</dbReference>
<dbReference type="OMA" id="NIEPHAN"/>
<reference evidence="7 8" key="1">
    <citation type="journal article" date="2018" name="Nat. Ecol. Evol.">
        <title>Shark genomes provide insights into elasmobranch evolution and the origin of vertebrates.</title>
        <authorList>
            <person name="Hara Y"/>
            <person name="Yamaguchi K"/>
            <person name="Onimaru K"/>
            <person name="Kadota M"/>
            <person name="Koyanagi M"/>
            <person name="Keeley SD"/>
            <person name="Tatsumi K"/>
            <person name="Tanaka K"/>
            <person name="Motone F"/>
            <person name="Kageyama Y"/>
            <person name="Nozu R"/>
            <person name="Adachi N"/>
            <person name="Nishimura O"/>
            <person name="Nakagawa R"/>
            <person name="Tanegashima C"/>
            <person name="Kiyatake I"/>
            <person name="Matsumoto R"/>
            <person name="Murakumo K"/>
            <person name="Nishida K"/>
            <person name="Terakita A"/>
            <person name="Kuratani S"/>
            <person name="Sato K"/>
            <person name="Hyodo S Kuraku.S."/>
        </authorList>
    </citation>
    <scope>NUCLEOTIDE SEQUENCE [LARGE SCALE GENOMIC DNA]</scope>
</reference>
<dbReference type="Pfam" id="PF00089">
    <property type="entry name" value="Trypsin"/>
    <property type="match status" value="1"/>
</dbReference>
<dbReference type="CDD" id="cd00190">
    <property type="entry name" value="Tryp_SPc"/>
    <property type="match status" value="1"/>
</dbReference>
<comment type="caution">
    <text evidence="7">The sequence shown here is derived from an EMBL/GenBank/DDBJ whole genome shotgun (WGS) entry which is preliminary data.</text>
</comment>
<dbReference type="GO" id="GO:0016020">
    <property type="term" value="C:membrane"/>
    <property type="evidence" value="ECO:0007669"/>
    <property type="project" value="InterPro"/>
</dbReference>
<sequence length="305" mass="33756">MEGGSWEAVHLNVGMTSGLCLSVTYVKKVDADLYAVQVTADSHLSVYDPEAAVWRLVCSSTNNEMVAQLSCQQMGFVRMITSLENRIESTGLNGSVQFYCVKELLTPAAKIIQDILFPCDCKSRLVLSVQCQDCGRRKFLDDRIVGGQHAILGKWPWQVSLRFEGSPMCGGSIISEDWVVTAAHCFPERNRFLSLWTVFTGTIRQSSVGVHSSVDTVVYHSGYEPFLQSNTDDNSNDIAVLHLQSALNFSDYIQPLCLPAFGQRLVDGTLCSVTGWGNTEYYGELPWRWCLYHEGGCGGEKNGIP</sequence>
<keyword evidence="8" id="KW-1185">Reference proteome</keyword>
<keyword evidence="1" id="KW-0645">Protease</keyword>
<dbReference type="EMBL" id="BFAA01020744">
    <property type="protein sequence ID" value="GCB82363.1"/>
    <property type="molecule type" value="Genomic_DNA"/>
</dbReference>
<dbReference type="PRINTS" id="PR00722">
    <property type="entry name" value="CHYMOTRYPSIN"/>
</dbReference>
<dbReference type="GO" id="GO:0004252">
    <property type="term" value="F:serine-type endopeptidase activity"/>
    <property type="evidence" value="ECO:0007669"/>
    <property type="project" value="InterPro"/>
</dbReference>
<dbReference type="Proteomes" id="UP000288216">
    <property type="component" value="Unassembled WGS sequence"/>
</dbReference>
<evidence type="ECO:0000259" key="6">
    <source>
        <dbReference type="PROSITE" id="PS50240"/>
    </source>
</evidence>
<dbReference type="InterPro" id="IPR018114">
    <property type="entry name" value="TRYPSIN_HIS"/>
</dbReference>
<dbReference type="SUPFAM" id="SSF50494">
    <property type="entry name" value="Trypsin-like serine proteases"/>
    <property type="match status" value="1"/>
</dbReference>
<dbReference type="OrthoDB" id="9946047at2759"/>
<evidence type="ECO:0000313" key="7">
    <source>
        <dbReference type="EMBL" id="GCB82363.1"/>
    </source>
</evidence>
<dbReference type="SMART" id="SM00020">
    <property type="entry name" value="Tryp_SPc"/>
    <property type="match status" value="1"/>
</dbReference>
<evidence type="ECO:0000256" key="5">
    <source>
        <dbReference type="ARBA" id="ARBA00023180"/>
    </source>
</evidence>
<keyword evidence="3" id="KW-0720">Serine protease</keyword>
<evidence type="ECO:0000256" key="3">
    <source>
        <dbReference type="ARBA" id="ARBA00022825"/>
    </source>
</evidence>
<dbReference type="PANTHER" id="PTHR24252:SF27">
    <property type="entry name" value="TRANSMEMBRANE PROTEASE SERINE 3-LIKE"/>
    <property type="match status" value="1"/>
</dbReference>
<dbReference type="InterPro" id="IPR009003">
    <property type="entry name" value="Peptidase_S1_PA"/>
</dbReference>
<dbReference type="PROSITE" id="PS50240">
    <property type="entry name" value="TRYPSIN_DOM"/>
    <property type="match status" value="1"/>
</dbReference>
<evidence type="ECO:0000313" key="8">
    <source>
        <dbReference type="Proteomes" id="UP000288216"/>
    </source>
</evidence>
<dbReference type="PROSITE" id="PS00134">
    <property type="entry name" value="TRYPSIN_HIS"/>
    <property type="match status" value="1"/>
</dbReference>
<dbReference type="Gene3D" id="2.40.10.10">
    <property type="entry name" value="Trypsin-like serine proteases"/>
    <property type="match status" value="1"/>
</dbReference>
<dbReference type="Pfam" id="PF09272">
    <property type="entry name" value="Hepsin-SRCR"/>
    <property type="match status" value="1"/>
</dbReference>
<evidence type="ECO:0000256" key="4">
    <source>
        <dbReference type="ARBA" id="ARBA00023157"/>
    </source>
</evidence>
<dbReference type="STRING" id="75743.A0A401QAF0"/>
<dbReference type="InterPro" id="IPR001314">
    <property type="entry name" value="Peptidase_S1A"/>
</dbReference>